<dbReference type="InterPro" id="IPR015919">
    <property type="entry name" value="Cadherin-like_sf"/>
</dbReference>
<evidence type="ECO:0000256" key="1">
    <source>
        <dbReference type="ARBA" id="ARBA00004167"/>
    </source>
</evidence>
<keyword evidence="8" id="KW-0677">Repeat</keyword>
<evidence type="ECO:0000259" key="17">
    <source>
        <dbReference type="PROSITE" id="PS50268"/>
    </source>
</evidence>
<dbReference type="FunFam" id="2.60.40.60:FF:000011">
    <property type="entry name" value="Cadherin 1"/>
    <property type="match status" value="1"/>
</dbReference>
<dbReference type="GeneID" id="104957907"/>
<evidence type="ECO:0000256" key="15">
    <source>
        <dbReference type="PROSITE-ProRule" id="PRU00043"/>
    </source>
</evidence>
<dbReference type="GO" id="GO:0045296">
    <property type="term" value="F:cadherin binding"/>
    <property type="evidence" value="ECO:0007669"/>
    <property type="project" value="TreeGrafter"/>
</dbReference>
<evidence type="ECO:0000256" key="12">
    <source>
        <dbReference type="ARBA" id="ARBA00022989"/>
    </source>
</evidence>
<dbReference type="InterPro" id="IPR039808">
    <property type="entry name" value="Cadherin"/>
</dbReference>
<dbReference type="Gene3D" id="2.60.40.60">
    <property type="entry name" value="Cadherins"/>
    <property type="match status" value="2"/>
</dbReference>
<evidence type="ECO:0000256" key="10">
    <source>
        <dbReference type="ARBA" id="ARBA00022889"/>
    </source>
</evidence>
<dbReference type="RefSeq" id="XP_010783887.1">
    <property type="nucleotide sequence ID" value="XM_010785585.1"/>
</dbReference>
<keyword evidence="14" id="KW-0325">Glycoprotein</keyword>
<keyword evidence="18" id="KW-1185">Reference proteome</keyword>
<dbReference type="GO" id="GO:0044331">
    <property type="term" value="P:cell-cell adhesion mediated by cadherin"/>
    <property type="evidence" value="ECO:0007669"/>
    <property type="project" value="TreeGrafter"/>
</dbReference>
<organism evidence="18 19">
    <name type="scientific">Notothenia coriiceps</name>
    <name type="common">black rockcod</name>
    <dbReference type="NCBI Taxonomy" id="8208"/>
    <lineage>
        <taxon>Eukaryota</taxon>
        <taxon>Metazoa</taxon>
        <taxon>Chordata</taxon>
        <taxon>Craniata</taxon>
        <taxon>Vertebrata</taxon>
        <taxon>Euteleostomi</taxon>
        <taxon>Actinopterygii</taxon>
        <taxon>Neopterygii</taxon>
        <taxon>Teleostei</taxon>
        <taxon>Neoteleostei</taxon>
        <taxon>Acanthomorphata</taxon>
        <taxon>Eupercaria</taxon>
        <taxon>Perciformes</taxon>
        <taxon>Notothenioidei</taxon>
        <taxon>Nototheniidae</taxon>
        <taxon>Notothenia</taxon>
    </lineage>
</organism>
<dbReference type="GO" id="GO:0007156">
    <property type="term" value="P:homophilic cell adhesion via plasma membrane adhesion molecules"/>
    <property type="evidence" value="ECO:0007669"/>
    <property type="project" value="InterPro"/>
</dbReference>
<feature type="domain" description="Cadherin" evidence="17">
    <location>
        <begin position="142"/>
        <end position="224"/>
    </location>
</feature>
<evidence type="ECO:0000256" key="14">
    <source>
        <dbReference type="ARBA" id="ARBA00023180"/>
    </source>
</evidence>
<dbReference type="KEGG" id="ncc:104957907"/>
<keyword evidence="11" id="KW-0965">Cell junction</keyword>
<keyword evidence="5" id="KW-0812">Transmembrane</keyword>
<dbReference type="GO" id="GO:0030057">
    <property type="term" value="C:desmosome"/>
    <property type="evidence" value="ECO:0007669"/>
    <property type="project" value="UniProtKB-SubCell"/>
</dbReference>
<dbReference type="GO" id="GO:0016477">
    <property type="term" value="P:cell migration"/>
    <property type="evidence" value="ECO:0007669"/>
    <property type="project" value="TreeGrafter"/>
</dbReference>
<dbReference type="CDD" id="cd11304">
    <property type="entry name" value="Cadherin_repeat"/>
    <property type="match status" value="2"/>
</dbReference>
<evidence type="ECO:0000256" key="3">
    <source>
        <dbReference type="ARBA" id="ARBA00004568"/>
    </source>
</evidence>
<keyword evidence="6" id="KW-0479">Metal-binding</keyword>
<keyword evidence="10" id="KW-0130">Cell adhesion</keyword>
<feature type="chain" id="PRO_5027073448" evidence="16">
    <location>
        <begin position="24"/>
        <end position="238"/>
    </location>
</feature>
<evidence type="ECO:0000313" key="18">
    <source>
        <dbReference type="Proteomes" id="UP000504611"/>
    </source>
</evidence>
<evidence type="ECO:0000256" key="7">
    <source>
        <dbReference type="ARBA" id="ARBA00022729"/>
    </source>
</evidence>
<evidence type="ECO:0000256" key="11">
    <source>
        <dbReference type="ARBA" id="ARBA00022949"/>
    </source>
</evidence>
<dbReference type="GO" id="GO:0005509">
    <property type="term" value="F:calcium ion binding"/>
    <property type="evidence" value="ECO:0007669"/>
    <property type="project" value="UniProtKB-UniRule"/>
</dbReference>
<comment type="subcellular location">
    <subcellularLocation>
        <location evidence="3">Cell junction</location>
        <location evidence="3">Desmosome</location>
    </subcellularLocation>
    <subcellularLocation>
        <location evidence="2">Cell membrane</location>
    </subcellularLocation>
    <subcellularLocation>
        <location evidence="1">Membrane</location>
        <topology evidence="1">Single-pass membrane protein</topology>
    </subcellularLocation>
</comment>
<evidence type="ECO:0000256" key="9">
    <source>
        <dbReference type="ARBA" id="ARBA00022837"/>
    </source>
</evidence>
<dbReference type="PROSITE" id="PS50268">
    <property type="entry name" value="CADHERIN_2"/>
    <property type="match status" value="2"/>
</dbReference>
<dbReference type="AlphaFoldDB" id="A0A6I9P6T5"/>
<dbReference type="PANTHER" id="PTHR24027:SF422">
    <property type="entry name" value="CADHERIN DOMAIN-CONTAINING PROTEIN"/>
    <property type="match status" value="1"/>
</dbReference>
<reference evidence="19" key="1">
    <citation type="submission" date="2025-08" db="UniProtKB">
        <authorList>
            <consortium name="RefSeq"/>
        </authorList>
    </citation>
    <scope>IDENTIFICATION</scope>
    <source>
        <tissue evidence="19">Muscle</tissue>
    </source>
</reference>
<keyword evidence="4" id="KW-1003">Cell membrane</keyword>
<evidence type="ECO:0000256" key="2">
    <source>
        <dbReference type="ARBA" id="ARBA00004236"/>
    </source>
</evidence>
<dbReference type="FunFam" id="2.60.40.60:FF:000068">
    <property type="entry name" value="Desmoglein 1"/>
    <property type="match status" value="1"/>
</dbReference>
<dbReference type="GO" id="GO:0034332">
    <property type="term" value="P:adherens junction organization"/>
    <property type="evidence" value="ECO:0007669"/>
    <property type="project" value="TreeGrafter"/>
</dbReference>
<evidence type="ECO:0000256" key="4">
    <source>
        <dbReference type="ARBA" id="ARBA00022475"/>
    </source>
</evidence>
<dbReference type="Pfam" id="PF00028">
    <property type="entry name" value="Cadherin"/>
    <property type="match status" value="2"/>
</dbReference>
<dbReference type="InterPro" id="IPR002126">
    <property type="entry name" value="Cadherin-like_dom"/>
</dbReference>
<dbReference type="SUPFAM" id="SSF49313">
    <property type="entry name" value="Cadherin-like"/>
    <property type="match status" value="2"/>
</dbReference>
<keyword evidence="12" id="KW-1133">Transmembrane helix</keyword>
<dbReference type="SMART" id="SM00112">
    <property type="entry name" value="CA"/>
    <property type="match status" value="2"/>
</dbReference>
<dbReference type="GO" id="GO:0007043">
    <property type="term" value="P:cell-cell junction assembly"/>
    <property type="evidence" value="ECO:0007669"/>
    <property type="project" value="TreeGrafter"/>
</dbReference>
<evidence type="ECO:0000256" key="6">
    <source>
        <dbReference type="ARBA" id="ARBA00022723"/>
    </source>
</evidence>
<keyword evidence="7 16" id="KW-0732">Signal</keyword>
<feature type="domain" description="Cadherin" evidence="17">
    <location>
        <begin position="59"/>
        <end position="142"/>
    </location>
</feature>
<accession>A0A6I9P6T5</accession>
<evidence type="ECO:0000313" key="19">
    <source>
        <dbReference type="RefSeq" id="XP_010783887.1"/>
    </source>
</evidence>
<dbReference type="PRINTS" id="PR00205">
    <property type="entry name" value="CADHERIN"/>
</dbReference>
<dbReference type="OrthoDB" id="8961010at2759"/>
<feature type="signal peptide" evidence="16">
    <location>
        <begin position="1"/>
        <end position="23"/>
    </location>
</feature>
<dbReference type="GO" id="GO:0005912">
    <property type="term" value="C:adherens junction"/>
    <property type="evidence" value="ECO:0007669"/>
    <property type="project" value="TreeGrafter"/>
</dbReference>
<evidence type="ECO:0000256" key="13">
    <source>
        <dbReference type="ARBA" id="ARBA00023136"/>
    </source>
</evidence>
<keyword evidence="9 15" id="KW-0106">Calcium</keyword>
<sequence length="238" mass="26495">MIGISSHVFLLLLTLQTVAVVKANSEDNLVRRKRLWIPPPKQLMENEDYTQETVAKIHSDFDDGSGNIVYSLEGIGANQQPFNVFVVDHITGDIRVTKVLDRELIDTYNLSGIAKYKDGRLAEENVDIRFKVKDQNDNPPVFAVMKVGEVTEISPLGTSVMKIMATDADEPGNENSLIAYTILDQSPPHGMFDISQDGTVFVKNQALDREVQYELHPIMSIAVNFNSNSIRIGGNHPL</sequence>
<gene>
    <name evidence="19" type="primary">LOC104957907</name>
</gene>
<dbReference type="Proteomes" id="UP000504611">
    <property type="component" value="Unplaced"/>
</dbReference>
<evidence type="ECO:0000256" key="8">
    <source>
        <dbReference type="ARBA" id="ARBA00022737"/>
    </source>
</evidence>
<dbReference type="GO" id="GO:0016339">
    <property type="term" value="P:calcium-dependent cell-cell adhesion via plasma membrane cell adhesion molecules"/>
    <property type="evidence" value="ECO:0007669"/>
    <property type="project" value="TreeGrafter"/>
</dbReference>
<evidence type="ECO:0000256" key="5">
    <source>
        <dbReference type="ARBA" id="ARBA00022692"/>
    </source>
</evidence>
<proteinExistence type="predicted"/>
<protein>
    <submittedName>
        <fullName evidence="19">Desmoglein-2-like</fullName>
    </submittedName>
</protein>
<dbReference type="GO" id="GO:0016342">
    <property type="term" value="C:catenin complex"/>
    <property type="evidence" value="ECO:0007669"/>
    <property type="project" value="TreeGrafter"/>
</dbReference>
<dbReference type="PANTHER" id="PTHR24027">
    <property type="entry name" value="CADHERIN-23"/>
    <property type="match status" value="1"/>
</dbReference>
<name>A0A6I9P6T5_9TELE</name>
<dbReference type="GO" id="GO:0000902">
    <property type="term" value="P:cell morphogenesis"/>
    <property type="evidence" value="ECO:0007669"/>
    <property type="project" value="TreeGrafter"/>
</dbReference>
<evidence type="ECO:0000256" key="16">
    <source>
        <dbReference type="SAM" id="SignalP"/>
    </source>
</evidence>
<keyword evidence="13" id="KW-0472">Membrane</keyword>
<dbReference type="GO" id="GO:0008013">
    <property type="term" value="F:beta-catenin binding"/>
    <property type="evidence" value="ECO:0007669"/>
    <property type="project" value="TreeGrafter"/>
</dbReference>